<evidence type="ECO:0000313" key="7">
    <source>
        <dbReference type="EMBL" id="CAK8697468.1"/>
    </source>
</evidence>
<feature type="domain" description="Fatty acid hydroxylase" evidence="6">
    <location>
        <begin position="192"/>
        <end position="315"/>
    </location>
</feature>
<dbReference type="PANTHER" id="PTHR11863">
    <property type="entry name" value="STEROL DESATURASE"/>
    <property type="match status" value="1"/>
</dbReference>
<dbReference type="InterPro" id="IPR050307">
    <property type="entry name" value="Sterol_Desaturase_Related"/>
</dbReference>
<evidence type="ECO:0000256" key="3">
    <source>
        <dbReference type="ARBA" id="ARBA00022989"/>
    </source>
</evidence>
<evidence type="ECO:0000256" key="2">
    <source>
        <dbReference type="ARBA" id="ARBA00022692"/>
    </source>
</evidence>
<keyword evidence="3 5" id="KW-1133">Transmembrane helix</keyword>
<keyword evidence="2 5" id="KW-0812">Transmembrane</keyword>
<gene>
    <name evidence="7" type="ORF">CVLEPA_LOCUS30688</name>
</gene>
<dbReference type="InterPro" id="IPR006694">
    <property type="entry name" value="Fatty_acid_hydroxylase"/>
</dbReference>
<feature type="transmembrane region" description="Helical" evidence="5">
    <location>
        <begin position="92"/>
        <end position="114"/>
    </location>
</feature>
<feature type="transmembrane region" description="Helical" evidence="5">
    <location>
        <begin position="187"/>
        <end position="205"/>
    </location>
</feature>
<name>A0ABP0H1T1_CLALP</name>
<evidence type="ECO:0000259" key="6">
    <source>
        <dbReference type="Pfam" id="PF04116"/>
    </source>
</evidence>
<dbReference type="Proteomes" id="UP001642483">
    <property type="component" value="Unassembled WGS sequence"/>
</dbReference>
<sequence length="341" mass="39790">MSLKVKNCHSSNISQLKNKATLLYHYYQGQISDKPNILTMGRDSNILFSVLLLGGIADFLFNGYFTRFLKIGGEWYISGWLQLLQLFGHSRVFLFIIATMASLGIPFWTINLFFMSLDLKGKPAFLRKYKIQSDKNIPVDWKLYKKCITVINKNQLIATILVILMYPATQWGGMKYEAEDLPSLPRFFSEMLYFAIVQEIAFYYLHRLMHYPALYKHIHKVHHEWTAPISMAVVYVHPIEHIVVNMIPILLSPVLIGAHISTACIWYMAATFVSTIHHSGYHFPGFPSPQFHDYHHLKFNQCYGVLGWLDRLHNTDSQFRKSLNYKWDSMYFTLKPIWMDG</sequence>
<accession>A0ABP0H1T1</accession>
<evidence type="ECO:0000256" key="5">
    <source>
        <dbReference type="SAM" id="Phobius"/>
    </source>
</evidence>
<comment type="subcellular location">
    <subcellularLocation>
        <location evidence="1">Membrane</location>
    </subcellularLocation>
</comment>
<reference evidence="7 8" key="1">
    <citation type="submission" date="2024-02" db="EMBL/GenBank/DDBJ databases">
        <authorList>
            <person name="Daric V."/>
            <person name="Darras S."/>
        </authorList>
    </citation>
    <scope>NUCLEOTIDE SEQUENCE [LARGE SCALE GENOMIC DNA]</scope>
</reference>
<organism evidence="7 8">
    <name type="scientific">Clavelina lepadiformis</name>
    <name type="common">Light-bulb sea squirt</name>
    <name type="synonym">Ascidia lepadiformis</name>
    <dbReference type="NCBI Taxonomy" id="159417"/>
    <lineage>
        <taxon>Eukaryota</taxon>
        <taxon>Metazoa</taxon>
        <taxon>Chordata</taxon>
        <taxon>Tunicata</taxon>
        <taxon>Ascidiacea</taxon>
        <taxon>Aplousobranchia</taxon>
        <taxon>Clavelinidae</taxon>
        <taxon>Clavelina</taxon>
    </lineage>
</organism>
<keyword evidence="8" id="KW-1185">Reference proteome</keyword>
<proteinExistence type="predicted"/>
<dbReference type="Pfam" id="PF04116">
    <property type="entry name" value="FA_hydroxylase"/>
    <property type="match status" value="1"/>
</dbReference>
<protein>
    <recommendedName>
        <fullName evidence="6">Fatty acid hydroxylase domain-containing protein</fullName>
    </recommendedName>
</protein>
<evidence type="ECO:0000313" key="8">
    <source>
        <dbReference type="Proteomes" id="UP001642483"/>
    </source>
</evidence>
<feature type="transmembrane region" description="Helical" evidence="5">
    <location>
        <begin position="250"/>
        <end position="269"/>
    </location>
</feature>
<evidence type="ECO:0000256" key="4">
    <source>
        <dbReference type="ARBA" id="ARBA00023136"/>
    </source>
</evidence>
<comment type="caution">
    <text evidence="7">The sequence shown here is derived from an EMBL/GenBank/DDBJ whole genome shotgun (WGS) entry which is preliminary data.</text>
</comment>
<evidence type="ECO:0000256" key="1">
    <source>
        <dbReference type="ARBA" id="ARBA00004370"/>
    </source>
</evidence>
<feature type="transmembrane region" description="Helical" evidence="5">
    <location>
        <begin position="150"/>
        <end position="167"/>
    </location>
</feature>
<dbReference type="EMBL" id="CAWYQH010000163">
    <property type="protein sequence ID" value="CAK8697468.1"/>
    <property type="molecule type" value="Genomic_DNA"/>
</dbReference>
<keyword evidence="4 5" id="KW-0472">Membrane</keyword>
<feature type="transmembrane region" description="Helical" evidence="5">
    <location>
        <begin position="46"/>
        <end position="65"/>
    </location>
</feature>